<dbReference type="InterPro" id="IPR050109">
    <property type="entry name" value="HTH-type_TetR-like_transc_reg"/>
</dbReference>
<dbReference type="Pfam" id="PF00440">
    <property type="entry name" value="TetR_N"/>
    <property type="match status" value="1"/>
</dbReference>
<evidence type="ECO:0000313" key="7">
    <source>
        <dbReference type="Proteomes" id="UP001165283"/>
    </source>
</evidence>
<accession>A0ABT0ZT30</accession>
<dbReference type="InterPro" id="IPR009057">
    <property type="entry name" value="Homeodomain-like_sf"/>
</dbReference>
<evidence type="ECO:0000256" key="2">
    <source>
        <dbReference type="ARBA" id="ARBA00023125"/>
    </source>
</evidence>
<keyword evidence="1" id="KW-0805">Transcription regulation</keyword>
<dbReference type="Pfam" id="PF16859">
    <property type="entry name" value="TetR_C_11"/>
    <property type="match status" value="1"/>
</dbReference>
<dbReference type="PROSITE" id="PS50977">
    <property type="entry name" value="HTH_TETR_2"/>
    <property type="match status" value="1"/>
</dbReference>
<protein>
    <submittedName>
        <fullName evidence="6">TetR/AcrR family transcriptional regulator</fullName>
    </submittedName>
</protein>
<evidence type="ECO:0000256" key="1">
    <source>
        <dbReference type="ARBA" id="ARBA00023015"/>
    </source>
</evidence>
<gene>
    <name evidence="6" type="ORF">KDL28_02265</name>
</gene>
<keyword evidence="7" id="KW-1185">Reference proteome</keyword>
<keyword evidence="3" id="KW-0804">Transcription</keyword>
<proteinExistence type="predicted"/>
<dbReference type="Gene3D" id="1.10.357.10">
    <property type="entry name" value="Tetracycline Repressor, domain 2"/>
    <property type="match status" value="1"/>
</dbReference>
<comment type="caution">
    <text evidence="6">The sequence shown here is derived from an EMBL/GenBank/DDBJ whole genome shotgun (WGS) entry which is preliminary data.</text>
</comment>
<dbReference type="SUPFAM" id="SSF46689">
    <property type="entry name" value="Homeodomain-like"/>
    <property type="match status" value="1"/>
</dbReference>
<dbReference type="SUPFAM" id="SSF48498">
    <property type="entry name" value="Tetracyclin repressor-like, C-terminal domain"/>
    <property type="match status" value="1"/>
</dbReference>
<dbReference type="InterPro" id="IPR011075">
    <property type="entry name" value="TetR_C"/>
</dbReference>
<organism evidence="6 7">
    <name type="scientific">Pseudonocardia humida</name>
    <dbReference type="NCBI Taxonomy" id="2800819"/>
    <lineage>
        <taxon>Bacteria</taxon>
        <taxon>Bacillati</taxon>
        <taxon>Actinomycetota</taxon>
        <taxon>Actinomycetes</taxon>
        <taxon>Pseudonocardiales</taxon>
        <taxon>Pseudonocardiaceae</taxon>
        <taxon>Pseudonocardia</taxon>
    </lineage>
</organism>
<dbReference type="EMBL" id="JAGSOV010000008">
    <property type="protein sequence ID" value="MCO1653872.1"/>
    <property type="molecule type" value="Genomic_DNA"/>
</dbReference>
<feature type="DNA-binding region" description="H-T-H motif" evidence="4">
    <location>
        <begin position="40"/>
        <end position="59"/>
    </location>
</feature>
<dbReference type="InterPro" id="IPR001647">
    <property type="entry name" value="HTH_TetR"/>
</dbReference>
<dbReference type="Gene3D" id="1.10.10.60">
    <property type="entry name" value="Homeodomain-like"/>
    <property type="match status" value="1"/>
</dbReference>
<dbReference type="PRINTS" id="PR00455">
    <property type="entry name" value="HTHTETR"/>
</dbReference>
<evidence type="ECO:0000259" key="5">
    <source>
        <dbReference type="PROSITE" id="PS50977"/>
    </source>
</evidence>
<evidence type="ECO:0000256" key="3">
    <source>
        <dbReference type="ARBA" id="ARBA00023163"/>
    </source>
</evidence>
<keyword evidence="2 4" id="KW-0238">DNA-binding</keyword>
<dbReference type="Proteomes" id="UP001165283">
    <property type="component" value="Unassembled WGS sequence"/>
</dbReference>
<dbReference type="PANTHER" id="PTHR30055:SF148">
    <property type="entry name" value="TETR-FAMILY TRANSCRIPTIONAL REGULATOR"/>
    <property type="match status" value="1"/>
</dbReference>
<name>A0ABT0ZT30_9PSEU</name>
<reference evidence="6" key="1">
    <citation type="submission" date="2021-04" db="EMBL/GenBank/DDBJ databases">
        <title>Pseudonocardia sp. nov., isolated from sandy soil of mangrove forest.</title>
        <authorList>
            <person name="Zan Z."/>
            <person name="Huang R."/>
            <person name="Liu W."/>
        </authorList>
    </citation>
    <scope>NUCLEOTIDE SEQUENCE</scope>
    <source>
        <strain evidence="6">S2-4</strain>
    </source>
</reference>
<feature type="domain" description="HTH tetR-type" evidence="5">
    <location>
        <begin position="17"/>
        <end position="77"/>
    </location>
</feature>
<sequence length="201" mass="21484">MTTGTDPERSRGRPRSPESHRAILAATREVLDEVGYVRLTVEGVATRAGVGKSTVYRWWPSKSALVLEAVGSALAAPPRPTGDVRADIRAVLANIVEDLRGPLAVTLLALGSDALHDAPAAAEPVDLLQADRGAVQDMIEDAGRRGDLPADVDADLLLDVCVGTLLYRLLCRRPTEDVVDRLVDLVVEGRIPRTGPETEPT</sequence>
<evidence type="ECO:0000313" key="6">
    <source>
        <dbReference type="EMBL" id="MCO1653872.1"/>
    </source>
</evidence>
<evidence type="ECO:0000256" key="4">
    <source>
        <dbReference type="PROSITE-ProRule" id="PRU00335"/>
    </source>
</evidence>
<dbReference type="InterPro" id="IPR036271">
    <property type="entry name" value="Tet_transcr_reg_TetR-rel_C_sf"/>
</dbReference>
<dbReference type="PANTHER" id="PTHR30055">
    <property type="entry name" value="HTH-TYPE TRANSCRIPTIONAL REGULATOR RUTR"/>
    <property type="match status" value="1"/>
</dbReference>
<dbReference type="RefSeq" id="WP_252435481.1">
    <property type="nucleotide sequence ID" value="NZ_JAGSOV010000008.1"/>
</dbReference>